<gene>
    <name evidence="2" type="primary">Vigan.06G269000</name>
    <name evidence="2" type="ORF">VIGAN_06269000</name>
</gene>
<dbReference type="EMBL" id="AP015039">
    <property type="protein sequence ID" value="BAT91368.1"/>
    <property type="molecule type" value="Genomic_DNA"/>
</dbReference>
<feature type="region of interest" description="Disordered" evidence="1">
    <location>
        <begin position="57"/>
        <end position="89"/>
    </location>
</feature>
<feature type="non-terminal residue" evidence="2">
    <location>
        <position position="1"/>
    </location>
</feature>
<keyword evidence="3" id="KW-1185">Reference proteome</keyword>
<accession>A0A0S3SEW9</accession>
<sequence>QAKKSHSKIITVPYIPKFETNGIETKITEPKTKIAGLYPEGRVLPQTQTPKFKTKIAGLYPKGCPSRNSQRPRLNPGPRGGLEIVFNQQ</sequence>
<protein>
    <submittedName>
        <fullName evidence="2">Uncharacterized protein</fullName>
    </submittedName>
</protein>
<evidence type="ECO:0000313" key="2">
    <source>
        <dbReference type="EMBL" id="BAT91368.1"/>
    </source>
</evidence>
<dbReference type="AlphaFoldDB" id="A0A0S3SEW9"/>
<reference evidence="2 3" key="1">
    <citation type="journal article" date="2015" name="Sci. Rep.">
        <title>The power of single molecule real-time sequencing technology in the de novo assembly of a eukaryotic genome.</title>
        <authorList>
            <person name="Sakai H."/>
            <person name="Naito K."/>
            <person name="Ogiso-Tanaka E."/>
            <person name="Takahashi Y."/>
            <person name="Iseki K."/>
            <person name="Muto C."/>
            <person name="Satou K."/>
            <person name="Teruya K."/>
            <person name="Shiroma A."/>
            <person name="Shimoji M."/>
            <person name="Hirano T."/>
            <person name="Itoh T."/>
            <person name="Kaga A."/>
            <person name="Tomooka N."/>
        </authorList>
    </citation>
    <scope>NUCLEOTIDE SEQUENCE [LARGE SCALE GENOMIC DNA]</scope>
    <source>
        <strain evidence="3">cv. Shumari</strain>
    </source>
</reference>
<dbReference type="OrthoDB" id="1391401at2759"/>
<evidence type="ECO:0000256" key="1">
    <source>
        <dbReference type="SAM" id="MobiDB-lite"/>
    </source>
</evidence>
<proteinExistence type="predicted"/>
<dbReference type="Proteomes" id="UP000291084">
    <property type="component" value="Chromosome 6"/>
</dbReference>
<name>A0A0S3SEW9_PHAAN</name>
<organism evidence="2 3">
    <name type="scientific">Vigna angularis var. angularis</name>
    <dbReference type="NCBI Taxonomy" id="157739"/>
    <lineage>
        <taxon>Eukaryota</taxon>
        <taxon>Viridiplantae</taxon>
        <taxon>Streptophyta</taxon>
        <taxon>Embryophyta</taxon>
        <taxon>Tracheophyta</taxon>
        <taxon>Spermatophyta</taxon>
        <taxon>Magnoliopsida</taxon>
        <taxon>eudicotyledons</taxon>
        <taxon>Gunneridae</taxon>
        <taxon>Pentapetalae</taxon>
        <taxon>rosids</taxon>
        <taxon>fabids</taxon>
        <taxon>Fabales</taxon>
        <taxon>Fabaceae</taxon>
        <taxon>Papilionoideae</taxon>
        <taxon>50 kb inversion clade</taxon>
        <taxon>NPAAA clade</taxon>
        <taxon>indigoferoid/millettioid clade</taxon>
        <taxon>Phaseoleae</taxon>
        <taxon>Vigna</taxon>
    </lineage>
</organism>
<evidence type="ECO:0000313" key="3">
    <source>
        <dbReference type="Proteomes" id="UP000291084"/>
    </source>
</evidence>